<organism evidence="1 2">
    <name type="scientific">Alloprevotella tannerae</name>
    <dbReference type="NCBI Taxonomy" id="76122"/>
    <lineage>
        <taxon>Bacteria</taxon>
        <taxon>Pseudomonadati</taxon>
        <taxon>Bacteroidota</taxon>
        <taxon>Bacteroidia</taxon>
        <taxon>Bacteroidales</taxon>
        <taxon>Prevotellaceae</taxon>
        <taxon>Alloprevotella</taxon>
    </lineage>
</organism>
<gene>
    <name evidence="1" type="ORF">HXK21_05220</name>
</gene>
<name>A0A929RYJ4_9BACT</name>
<comment type="caution">
    <text evidence="1">The sequence shown here is derived from an EMBL/GenBank/DDBJ whole genome shotgun (WGS) entry which is preliminary data.</text>
</comment>
<evidence type="ECO:0000313" key="1">
    <source>
        <dbReference type="EMBL" id="MBF0970424.1"/>
    </source>
</evidence>
<dbReference type="RefSeq" id="WP_296087451.1">
    <property type="nucleotide sequence ID" value="NZ_CAUOSC010000004.1"/>
</dbReference>
<dbReference type="Proteomes" id="UP000704068">
    <property type="component" value="Unassembled WGS sequence"/>
</dbReference>
<accession>A0A929RYJ4</accession>
<sequence>MQTIKIPNEIIIPQFKQLLDEGHTVRFRVRGFSMRPFLEDQRDVVTLTPLSKDPEVGDAILAEVAPQTYVLHRIVRIEGDKITLQGDGNIKYTESCRRRDVIGIVTEFYRKGRKTPDLASGKKWHYYSKIWLMLTPLRRYLLYFYRNFWLKIFPPKINL</sequence>
<protein>
    <submittedName>
        <fullName evidence="1">S24/S26 family peptidase</fullName>
    </submittedName>
</protein>
<dbReference type="EMBL" id="JABZGR010000013">
    <property type="protein sequence ID" value="MBF0970424.1"/>
    <property type="molecule type" value="Genomic_DNA"/>
</dbReference>
<evidence type="ECO:0000313" key="2">
    <source>
        <dbReference type="Proteomes" id="UP000704068"/>
    </source>
</evidence>
<dbReference type="SUPFAM" id="SSF51306">
    <property type="entry name" value="LexA/Signal peptidase"/>
    <property type="match status" value="1"/>
</dbReference>
<reference evidence="1" key="1">
    <citation type="submission" date="2020-04" db="EMBL/GenBank/DDBJ databases">
        <title>Deep metagenomics examines the oral microbiome during advanced dental caries in children, revealing novel taxa and co-occurrences with host molecules.</title>
        <authorList>
            <person name="Baker J.L."/>
            <person name="Morton J.T."/>
            <person name="Dinis M."/>
            <person name="Alvarez R."/>
            <person name="Tran N.C."/>
            <person name="Knight R."/>
            <person name="Edlund A."/>
        </authorList>
    </citation>
    <scope>NUCLEOTIDE SEQUENCE</scope>
    <source>
        <strain evidence="1">JCVI_34_bin.1</strain>
    </source>
</reference>
<dbReference type="CDD" id="cd06462">
    <property type="entry name" value="Peptidase_S24_S26"/>
    <property type="match status" value="1"/>
</dbReference>
<dbReference type="AlphaFoldDB" id="A0A929RYJ4"/>
<dbReference type="Gene3D" id="2.10.109.10">
    <property type="entry name" value="Umud Fragment, subunit A"/>
    <property type="match status" value="1"/>
</dbReference>
<proteinExistence type="predicted"/>
<dbReference type="InterPro" id="IPR036286">
    <property type="entry name" value="LexA/Signal_pep-like_sf"/>
</dbReference>